<organism evidence="1 2">
    <name type="scientific">Roseospirillum parvum</name>
    <dbReference type="NCBI Taxonomy" id="83401"/>
    <lineage>
        <taxon>Bacteria</taxon>
        <taxon>Pseudomonadati</taxon>
        <taxon>Pseudomonadota</taxon>
        <taxon>Alphaproteobacteria</taxon>
        <taxon>Rhodospirillales</taxon>
        <taxon>Rhodospirillaceae</taxon>
        <taxon>Roseospirillum</taxon>
    </lineage>
</organism>
<dbReference type="Proteomes" id="UP000217076">
    <property type="component" value="Unassembled WGS sequence"/>
</dbReference>
<dbReference type="InterPro" id="IPR009562">
    <property type="entry name" value="DUF1178"/>
</dbReference>
<reference evidence="2" key="1">
    <citation type="submission" date="2016-10" db="EMBL/GenBank/DDBJ databases">
        <authorList>
            <person name="Varghese N."/>
            <person name="Submissions S."/>
        </authorList>
    </citation>
    <scope>NUCLEOTIDE SEQUENCE [LARGE SCALE GENOMIC DNA]</scope>
    <source>
        <strain evidence="2">930I</strain>
    </source>
</reference>
<dbReference type="RefSeq" id="WP_092614144.1">
    <property type="nucleotide sequence ID" value="NZ_FNCV01000001.1"/>
</dbReference>
<dbReference type="OrthoDB" id="9799894at2"/>
<sequence>MIRYALICREGHEFEGWFPDSTRFEAQVEAGEVRCPVCDSVEVRRALMAPNLTTARQAAAGRAEQAAALRQALVEVRRKVEASCDNVGDRFPEEARRIHYGEVAPRGIFGTSTPDEARELLDEGVDILPLPDLAEN</sequence>
<keyword evidence="2" id="KW-1185">Reference proteome</keyword>
<dbReference type="PIRSF" id="PIRSF032131">
    <property type="entry name" value="UCP032131"/>
    <property type="match status" value="1"/>
</dbReference>
<dbReference type="STRING" id="83401.SAMN05421742_101235"/>
<name>A0A1G7U8T9_9PROT</name>
<dbReference type="Pfam" id="PF06676">
    <property type="entry name" value="DUF1178"/>
    <property type="match status" value="1"/>
</dbReference>
<dbReference type="AlphaFoldDB" id="A0A1G7U8T9"/>
<dbReference type="EMBL" id="FNCV01000001">
    <property type="protein sequence ID" value="SDG43449.1"/>
    <property type="molecule type" value="Genomic_DNA"/>
</dbReference>
<protein>
    <submittedName>
        <fullName evidence="1">Uncharacterized protein</fullName>
    </submittedName>
</protein>
<proteinExistence type="predicted"/>
<accession>A0A1G7U8T9</accession>
<evidence type="ECO:0000313" key="2">
    <source>
        <dbReference type="Proteomes" id="UP000217076"/>
    </source>
</evidence>
<gene>
    <name evidence="1" type="ORF">SAMN05421742_101235</name>
</gene>
<evidence type="ECO:0000313" key="1">
    <source>
        <dbReference type="EMBL" id="SDG43449.1"/>
    </source>
</evidence>